<dbReference type="SUPFAM" id="SSF50715">
    <property type="entry name" value="Ribosomal protein L25-like"/>
    <property type="match status" value="1"/>
</dbReference>
<dbReference type="GO" id="GO:0022625">
    <property type="term" value="C:cytosolic large ribosomal subunit"/>
    <property type="evidence" value="ECO:0007669"/>
    <property type="project" value="TreeGrafter"/>
</dbReference>
<dbReference type="Pfam" id="PF14693">
    <property type="entry name" value="Ribosomal_TL5_C"/>
    <property type="match status" value="1"/>
</dbReference>
<comment type="function">
    <text evidence="5">This is one of the proteins that binds to the 5S RNA in the ribosome where it forms part of the central protuberance.</text>
</comment>
<dbReference type="InterPro" id="IPR011035">
    <property type="entry name" value="Ribosomal_bL25/Gln-tRNA_synth"/>
</dbReference>
<dbReference type="Gene3D" id="2.40.240.10">
    <property type="entry name" value="Ribosomal Protein L25, Chain P"/>
    <property type="match status" value="1"/>
</dbReference>
<dbReference type="EMBL" id="WJKJ01000003">
    <property type="protein sequence ID" value="MBD3363593.1"/>
    <property type="molecule type" value="Genomic_DNA"/>
</dbReference>
<dbReference type="Gene3D" id="2.170.120.20">
    <property type="entry name" value="Ribosomal protein L25, beta domain"/>
    <property type="match status" value="1"/>
</dbReference>
<evidence type="ECO:0000259" key="7">
    <source>
        <dbReference type="Pfam" id="PF01386"/>
    </source>
</evidence>
<dbReference type="GO" id="GO:0006412">
    <property type="term" value="P:translation"/>
    <property type="evidence" value="ECO:0007669"/>
    <property type="project" value="UniProtKB-UniRule"/>
</dbReference>
<proteinExistence type="inferred from homology"/>
<accession>A0A9D5K791</accession>
<dbReference type="CDD" id="cd00495">
    <property type="entry name" value="Ribosomal_L25_TL5_CTC"/>
    <property type="match status" value="1"/>
</dbReference>
<evidence type="ECO:0000256" key="5">
    <source>
        <dbReference type="HAMAP-Rule" id="MF_01334"/>
    </source>
</evidence>
<evidence type="ECO:0000256" key="2">
    <source>
        <dbReference type="ARBA" id="ARBA00022884"/>
    </source>
</evidence>
<comment type="similarity">
    <text evidence="5">Belongs to the bacterial ribosomal protein bL25 family. CTC subfamily.</text>
</comment>
<dbReference type="PANTHER" id="PTHR33284:SF1">
    <property type="entry name" value="RIBOSOMAL PROTEIN L25_GLN-TRNA SYNTHETASE, ANTI-CODON-BINDING DOMAIN-CONTAINING PROTEIN"/>
    <property type="match status" value="1"/>
</dbReference>
<evidence type="ECO:0000313" key="9">
    <source>
        <dbReference type="EMBL" id="MBD3363593.1"/>
    </source>
</evidence>
<dbReference type="InterPro" id="IPR037121">
    <property type="entry name" value="Ribosomal_bL25_C"/>
</dbReference>
<evidence type="ECO:0000259" key="8">
    <source>
        <dbReference type="Pfam" id="PF14693"/>
    </source>
</evidence>
<keyword evidence="2 5" id="KW-0694">RNA-binding</keyword>
<dbReference type="Proteomes" id="UP000630660">
    <property type="component" value="Unassembled WGS sequence"/>
</dbReference>
<reference evidence="9" key="1">
    <citation type="submission" date="2019-11" db="EMBL/GenBank/DDBJ databases">
        <title>Microbial mats filling the niche in hypersaline microbial mats.</title>
        <authorList>
            <person name="Wong H.L."/>
            <person name="Macleod F.I."/>
            <person name="White R.A. III"/>
            <person name="Burns B.P."/>
        </authorList>
    </citation>
    <scope>NUCLEOTIDE SEQUENCE</scope>
    <source>
        <strain evidence="9">Bin_327</strain>
    </source>
</reference>
<evidence type="ECO:0000256" key="4">
    <source>
        <dbReference type="ARBA" id="ARBA00023274"/>
    </source>
</evidence>
<name>A0A9D5K791_UNCW3</name>
<feature type="compositionally biased region" description="Acidic residues" evidence="6">
    <location>
        <begin position="197"/>
        <end position="225"/>
    </location>
</feature>
<dbReference type="GO" id="GO:0003735">
    <property type="term" value="F:structural constituent of ribosome"/>
    <property type="evidence" value="ECO:0007669"/>
    <property type="project" value="InterPro"/>
</dbReference>
<protein>
    <recommendedName>
        <fullName evidence="5">Large ribosomal subunit protein bL25</fullName>
    </recommendedName>
    <alternativeName>
        <fullName evidence="5">General stress protein CTC</fullName>
    </alternativeName>
</protein>
<dbReference type="InterPro" id="IPR020057">
    <property type="entry name" value="Ribosomal_bL25_b-dom"/>
</dbReference>
<dbReference type="PANTHER" id="PTHR33284">
    <property type="entry name" value="RIBOSOMAL PROTEIN L25/GLN-TRNA SYNTHETASE, ANTI-CODON-BINDING DOMAIN-CONTAINING PROTEIN"/>
    <property type="match status" value="1"/>
</dbReference>
<gene>
    <name evidence="5" type="primary">rplY</name>
    <name evidence="5" type="synonym">ctc</name>
    <name evidence="9" type="ORF">GF359_00085</name>
</gene>
<keyword evidence="3 5" id="KW-0689">Ribosomal protein</keyword>
<dbReference type="NCBIfam" id="TIGR00731">
    <property type="entry name" value="bL25_bact_ctc"/>
    <property type="match status" value="1"/>
</dbReference>
<evidence type="ECO:0000313" key="10">
    <source>
        <dbReference type="Proteomes" id="UP000630660"/>
    </source>
</evidence>
<feature type="region of interest" description="Disordered" evidence="6">
    <location>
        <begin position="196"/>
        <end position="225"/>
    </location>
</feature>
<dbReference type="HAMAP" id="MF_01334">
    <property type="entry name" value="Ribosomal_bL25_CTC"/>
    <property type="match status" value="1"/>
</dbReference>
<evidence type="ECO:0000256" key="6">
    <source>
        <dbReference type="SAM" id="MobiDB-lite"/>
    </source>
</evidence>
<comment type="caution">
    <text evidence="9">The sequence shown here is derived from an EMBL/GenBank/DDBJ whole genome shotgun (WGS) entry which is preliminary data.</text>
</comment>
<evidence type="ECO:0000256" key="1">
    <source>
        <dbReference type="ARBA" id="ARBA00022730"/>
    </source>
</evidence>
<dbReference type="InterPro" id="IPR029751">
    <property type="entry name" value="Ribosomal_L25_dom"/>
</dbReference>
<dbReference type="InterPro" id="IPR020930">
    <property type="entry name" value="Ribosomal_uL5_bac-type"/>
</dbReference>
<dbReference type="GO" id="GO:0008097">
    <property type="term" value="F:5S rRNA binding"/>
    <property type="evidence" value="ECO:0007669"/>
    <property type="project" value="InterPro"/>
</dbReference>
<organism evidence="9 10">
    <name type="scientific">candidate division WOR-3 bacterium</name>
    <dbReference type="NCBI Taxonomy" id="2052148"/>
    <lineage>
        <taxon>Bacteria</taxon>
        <taxon>Bacteria division WOR-3</taxon>
    </lineage>
</organism>
<feature type="domain" description="Large ribosomal subunit protein bL25 L25" evidence="7">
    <location>
        <begin position="6"/>
        <end position="94"/>
    </location>
</feature>
<keyword evidence="1 5" id="KW-0699">rRNA-binding</keyword>
<evidence type="ECO:0000256" key="3">
    <source>
        <dbReference type="ARBA" id="ARBA00022980"/>
    </source>
</evidence>
<comment type="subunit">
    <text evidence="5">Part of the 50S ribosomal subunit; part of the 5S rRNA/L5/L18/L25 subcomplex. Contacts the 5S rRNA. Binds to the 5S rRNA independently of L5 and L18.</text>
</comment>
<dbReference type="AlphaFoldDB" id="A0A9D5K791"/>
<dbReference type="InterPro" id="IPR001021">
    <property type="entry name" value="Ribosomal_bL25_long"/>
</dbReference>
<feature type="domain" description="Large ribosomal subunit protein bL25 beta" evidence="8">
    <location>
        <begin position="103"/>
        <end position="185"/>
    </location>
</feature>
<sequence length="225" mass="24463">MAKNRLKYELREVTGKSAARKLRKSGRVPAVIYGRGEASLTATVNCEELVDLINDLKGKLLITELVPPSGDGYRAAIKSIQRHPLTDEFLNVDFQKIHPGEMLNVSIPIILKGTPSGLKMGGLLEHIRYDLDVRGPVSKLPLHIDVDISELDVGDGIRVKDITFAEGVEVLDPLEGLIVAVVHPRKAKAVEVVAAEEGIEGEEETPEEAAEEAETGEETEEAGEE</sequence>
<dbReference type="Pfam" id="PF01386">
    <property type="entry name" value="Ribosomal_L25p"/>
    <property type="match status" value="1"/>
</dbReference>
<dbReference type="InterPro" id="IPR020056">
    <property type="entry name" value="Rbsml_bL25/Gln-tRNA_synth_N"/>
</dbReference>
<keyword evidence="4 5" id="KW-0687">Ribonucleoprotein</keyword>